<keyword evidence="5 9" id="KW-0479">Metal-binding</keyword>
<evidence type="ECO:0000256" key="9">
    <source>
        <dbReference type="PIRSR" id="PIRSR602401-1"/>
    </source>
</evidence>
<dbReference type="InterPro" id="IPR050121">
    <property type="entry name" value="Cytochrome_P450_monoxygenase"/>
</dbReference>
<organism evidence="11 12">
    <name type="scientific">Rickenella mellea</name>
    <dbReference type="NCBI Taxonomy" id="50990"/>
    <lineage>
        <taxon>Eukaryota</taxon>
        <taxon>Fungi</taxon>
        <taxon>Dikarya</taxon>
        <taxon>Basidiomycota</taxon>
        <taxon>Agaricomycotina</taxon>
        <taxon>Agaricomycetes</taxon>
        <taxon>Hymenochaetales</taxon>
        <taxon>Rickenellaceae</taxon>
        <taxon>Rickenella</taxon>
    </lineage>
</organism>
<dbReference type="PANTHER" id="PTHR24305">
    <property type="entry name" value="CYTOCHROME P450"/>
    <property type="match status" value="1"/>
</dbReference>
<dbReference type="PANTHER" id="PTHR24305:SF166">
    <property type="entry name" value="CYTOCHROME P450 12A4, MITOCHONDRIAL-RELATED"/>
    <property type="match status" value="1"/>
</dbReference>
<dbReference type="InterPro" id="IPR001128">
    <property type="entry name" value="Cyt_P450"/>
</dbReference>
<dbReference type="STRING" id="50990.A0A4Y7QA02"/>
<dbReference type="SUPFAM" id="SSF48264">
    <property type="entry name" value="Cytochrome P450"/>
    <property type="match status" value="1"/>
</dbReference>
<evidence type="ECO:0000256" key="10">
    <source>
        <dbReference type="RuleBase" id="RU000461"/>
    </source>
</evidence>
<proteinExistence type="inferred from homology"/>
<dbReference type="GO" id="GO:0020037">
    <property type="term" value="F:heme binding"/>
    <property type="evidence" value="ECO:0007669"/>
    <property type="project" value="InterPro"/>
</dbReference>
<reference evidence="11 12" key="1">
    <citation type="submission" date="2018-06" db="EMBL/GenBank/DDBJ databases">
        <title>A transcriptomic atlas of mushroom development highlights an independent origin of complex multicellularity.</title>
        <authorList>
            <consortium name="DOE Joint Genome Institute"/>
            <person name="Krizsan K."/>
            <person name="Almasi E."/>
            <person name="Merenyi Z."/>
            <person name="Sahu N."/>
            <person name="Viragh M."/>
            <person name="Koszo T."/>
            <person name="Mondo S."/>
            <person name="Kiss B."/>
            <person name="Balint B."/>
            <person name="Kues U."/>
            <person name="Barry K."/>
            <person name="Hegedus J.C."/>
            <person name="Henrissat B."/>
            <person name="Johnson J."/>
            <person name="Lipzen A."/>
            <person name="Ohm R."/>
            <person name="Nagy I."/>
            <person name="Pangilinan J."/>
            <person name="Yan J."/>
            <person name="Xiong Y."/>
            <person name="Grigoriev I.V."/>
            <person name="Hibbett D.S."/>
            <person name="Nagy L.G."/>
        </authorList>
    </citation>
    <scope>NUCLEOTIDE SEQUENCE [LARGE SCALE GENOMIC DNA]</scope>
    <source>
        <strain evidence="11 12">SZMC22713</strain>
    </source>
</reference>
<evidence type="ECO:0000313" key="11">
    <source>
        <dbReference type="EMBL" id="TDL23922.1"/>
    </source>
</evidence>
<dbReference type="Proteomes" id="UP000294933">
    <property type="component" value="Unassembled WGS sequence"/>
</dbReference>
<dbReference type="AlphaFoldDB" id="A0A4Y7QA02"/>
<keyword evidence="12" id="KW-1185">Reference proteome</keyword>
<comment type="similarity">
    <text evidence="3 10">Belongs to the cytochrome P450 family.</text>
</comment>
<dbReference type="GO" id="GO:0005506">
    <property type="term" value="F:iron ion binding"/>
    <property type="evidence" value="ECO:0007669"/>
    <property type="project" value="InterPro"/>
</dbReference>
<evidence type="ECO:0000256" key="7">
    <source>
        <dbReference type="ARBA" id="ARBA00023004"/>
    </source>
</evidence>
<evidence type="ECO:0000256" key="4">
    <source>
        <dbReference type="ARBA" id="ARBA00022617"/>
    </source>
</evidence>
<evidence type="ECO:0000313" key="12">
    <source>
        <dbReference type="Proteomes" id="UP000294933"/>
    </source>
</evidence>
<sequence length="520" mass="57286">MAFRNILGGRTLLSKSPVTNWPHFDSVPTRLADDALRSANSASWIWGHELEAFQGQALELYSKWMHTYGPVFKIKAALFHNEIIVVGDHAAVQHIYANIFTYMKSPSLRPLIASTVGKGLVWADGEDQVFQRRLLSPAFTLENVKRMADDIWECAEKLESTLTNLALSGAGTATLNIVPYTSRCTLDIIGRVAFGHDFGFGESIEAQEIATSWNHFVNTGISFAGFLGPIIIRAFPLIVSLSSKHVQALGRVKAITGTIAKRLIEDGAQNEKRTNILSLLLRSQGMTGGLSKAQIIDNISTIIMAGHETTGGALNFALMELARSPEVQKKLRDELQQSRDALSYDGIQKLEYLDAVTKEALRLHPPAPHTERVAMKDDVLPLTAAIRMSNGHFSTSFRVQKGQIFHIPITTMNTNPDVWGDDAGEFKPERWLTPNAMPPSNELPHGWSNMVTFSDGPRLCIGYRLAVFEFKVVLAALIRSLEFHSTDAIVNTKITQQIVQPVVDGNGGVLPLRISLASHT</sequence>
<gene>
    <name evidence="11" type="ORF">BD410DRAFT_897097</name>
</gene>
<dbReference type="Gene3D" id="1.10.630.10">
    <property type="entry name" value="Cytochrome P450"/>
    <property type="match status" value="1"/>
</dbReference>
<evidence type="ECO:0000256" key="2">
    <source>
        <dbReference type="ARBA" id="ARBA00005179"/>
    </source>
</evidence>
<dbReference type="PRINTS" id="PR00385">
    <property type="entry name" value="P450"/>
</dbReference>
<keyword evidence="6 10" id="KW-0560">Oxidoreductase</keyword>
<keyword evidence="8 10" id="KW-0503">Monooxygenase</keyword>
<evidence type="ECO:0000256" key="1">
    <source>
        <dbReference type="ARBA" id="ARBA00001971"/>
    </source>
</evidence>
<evidence type="ECO:0000256" key="5">
    <source>
        <dbReference type="ARBA" id="ARBA00022723"/>
    </source>
</evidence>
<comment type="pathway">
    <text evidence="2">Secondary metabolite biosynthesis.</text>
</comment>
<accession>A0A4Y7QA02</accession>
<keyword evidence="7 9" id="KW-0408">Iron</keyword>
<feature type="binding site" description="axial binding residue" evidence="9">
    <location>
        <position position="460"/>
    </location>
    <ligand>
        <name>heme</name>
        <dbReference type="ChEBI" id="CHEBI:30413"/>
    </ligand>
    <ligandPart>
        <name>Fe</name>
        <dbReference type="ChEBI" id="CHEBI:18248"/>
    </ligandPart>
</feature>
<dbReference type="Pfam" id="PF00067">
    <property type="entry name" value="p450"/>
    <property type="match status" value="1"/>
</dbReference>
<name>A0A4Y7QA02_9AGAM</name>
<keyword evidence="4 9" id="KW-0349">Heme</keyword>
<dbReference type="GO" id="GO:0004497">
    <property type="term" value="F:monooxygenase activity"/>
    <property type="evidence" value="ECO:0007669"/>
    <property type="project" value="UniProtKB-KW"/>
</dbReference>
<dbReference type="PRINTS" id="PR00463">
    <property type="entry name" value="EP450I"/>
</dbReference>
<evidence type="ECO:0000256" key="8">
    <source>
        <dbReference type="ARBA" id="ARBA00023033"/>
    </source>
</evidence>
<dbReference type="PROSITE" id="PS00086">
    <property type="entry name" value="CYTOCHROME_P450"/>
    <property type="match status" value="1"/>
</dbReference>
<dbReference type="EMBL" id="ML170168">
    <property type="protein sequence ID" value="TDL23922.1"/>
    <property type="molecule type" value="Genomic_DNA"/>
</dbReference>
<dbReference type="InterPro" id="IPR017972">
    <property type="entry name" value="Cyt_P450_CS"/>
</dbReference>
<protein>
    <submittedName>
        <fullName evidence="11">Cytochrome P450</fullName>
    </submittedName>
</protein>
<comment type="cofactor">
    <cofactor evidence="1 9">
        <name>heme</name>
        <dbReference type="ChEBI" id="CHEBI:30413"/>
    </cofactor>
</comment>
<dbReference type="InterPro" id="IPR036396">
    <property type="entry name" value="Cyt_P450_sf"/>
</dbReference>
<evidence type="ECO:0000256" key="3">
    <source>
        <dbReference type="ARBA" id="ARBA00010617"/>
    </source>
</evidence>
<dbReference type="OrthoDB" id="1470350at2759"/>
<dbReference type="GO" id="GO:0016705">
    <property type="term" value="F:oxidoreductase activity, acting on paired donors, with incorporation or reduction of molecular oxygen"/>
    <property type="evidence" value="ECO:0007669"/>
    <property type="project" value="InterPro"/>
</dbReference>
<dbReference type="InterPro" id="IPR002401">
    <property type="entry name" value="Cyt_P450_E_grp-I"/>
</dbReference>
<evidence type="ECO:0000256" key="6">
    <source>
        <dbReference type="ARBA" id="ARBA00023002"/>
    </source>
</evidence>
<dbReference type="VEuPathDB" id="FungiDB:BD410DRAFT_897097"/>